<dbReference type="EMBL" id="CP118988">
    <property type="protein sequence ID" value="WED76999.1"/>
    <property type="molecule type" value="Genomic_DNA"/>
</dbReference>
<reference evidence="1" key="1">
    <citation type="submission" date="2023-02" db="EMBL/GenBank/DDBJ databases">
        <title>The sequence of Aeromonas allosaccharophila K520.</title>
        <authorList>
            <person name="Luo X."/>
        </authorList>
    </citation>
    <scope>NUCLEOTIDE SEQUENCE</scope>
    <source>
        <strain evidence="1">K520</strain>
    </source>
</reference>
<evidence type="ECO:0000313" key="1">
    <source>
        <dbReference type="EMBL" id="WED76999.1"/>
    </source>
</evidence>
<dbReference type="RefSeq" id="WP_182925715.1">
    <property type="nucleotide sequence ID" value="NZ_CP118988.1"/>
</dbReference>
<organism evidence="1 2">
    <name type="scientific">Aeromonas allosaccharophila</name>
    <dbReference type="NCBI Taxonomy" id="656"/>
    <lineage>
        <taxon>Bacteria</taxon>
        <taxon>Pseudomonadati</taxon>
        <taxon>Pseudomonadota</taxon>
        <taxon>Gammaproteobacteria</taxon>
        <taxon>Aeromonadales</taxon>
        <taxon>Aeromonadaceae</taxon>
        <taxon>Aeromonas</taxon>
    </lineage>
</organism>
<accession>A0AAX3NS51</accession>
<proteinExistence type="predicted"/>
<name>A0AAX3NS51_9GAMM</name>
<dbReference type="AlphaFoldDB" id="A0AAX3NS51"/>
<protein>
    <submittedName>
        <fullName evidence="1">Uncharacterized protein</fullName>
    </submittedName>
</protein>
<sequence>MSQVNFDYRSGILEAADPATDREWCWFKGDAWITENQSGERHTVIDAPTGATVAEIKSLIRARAKGAAVMT</sequence>
<dbReference type="Proteomes" id="UP001213721">
    <property type="component" value="Chromosome"/>
</dbReference>
<evidence type="ECO:0000313" key="2">
    <source>
        <dbReference type="Proteomes" id="UP001213721"/>
    </source>
</evidence>
<gene>
    <name evidence="1" type="ORF">PYU98_01570</name>
</gene>